<keyword evidence="3" id="KW-0464">Manganese</keyword>
<dbReference type="AlphaFoldDB" id="A0A0C3FM69"/>
<dbReference type="InParanoid" id="A0A0C3FM69"/>
<accession>A0A0C3FM69</accession>
<dbReference type="GO" id="GO:0046872">
    <property type="term" value="F:metal ion binding"/>
    <property type="evidence" value="ECO:0007669"/>
    <property type="project" value="UniProtKB-KW"/>
</dbReference>
<dbReference type="Gene3D" id="3.40.1790.10">
    <property type="entry name" value="Indigoidine synthase domain"/>
    <property type="match status" value="1"/>
</dbReference>
<dbReference type="EMBL" id="KN832985">
    <property type="protein sequence ID" value="KIM85140.1"/>
    <property type="molecule type" value="Genomic_DNA"/>
</dbReference>
<evidence type="ECO:0000256" key="3">
    <source>
        <dbReference type="ARBA" id="ARBA00023211"/>
    </source>
</evidence>
<dbReference type="HOGENOM" id="CLU_012201_3_2_1"/>
<dbReference type="PANTHER" id="PTHR42909">
    <property type="entry name" value="ZGC:136858"/>
    <property type="match status" value="1"/>
</dbReference>
<dbReference type="OrthoDB" id="198885at2759"/>
<dbReference type="FunCoup" id="A0A0C3FM69">
    <property type="interactions" value="24"/>
</dbReference>
<dbReference type="GO" id="GO:0004730">
    <property type="term" value="F:pseudouridylate synthase activity"/>
    <property type="evidence" value="ECO:0007669"/>
    <property type="project" value="InterPro"/>
</dbReference>
<evidence type="ECO:0000259" key="6">
    <source>
        <dbReference type="Pfam" id="PF00294"/>
    </source>
</evidence>
<gene>
    <name evidence="7" type="ORF">PILCRDRAFT_817126</name>
</gene>
<dbReference type="SUPFAM" id="SSF110581">
    <property type="entry name" value="Indigoidine synthase A-like"/>
    <property type="match status" value="1"/>
</dbReference>
<keyword evidence="8" id="KW-1185">Reference proteome</keyword>
<evidence type="ECO:0000256" key="5">
    <source>
        <dbReference type="ARBA" id="ARBA00023295"/>
    </source>
</evidence>
<name>A0A0C3FM69_PILCF</name>
<dbReference type="PANTHER" id="PTHR42909:SF1">
    <property type="entry name" value="CARBOHYDRATE KINASE PFKB DOMAIN-CONTAINING PROTEIN"/>
    <property type="match status" value="1"/>
</dbReference>
<evidence type="ECO:0000313" key="7">
    <source>
        <dbReference type="EMBL" id="KIM85140.1"/>
    </source>
</evidence>
<dbReference type="Proteomes" id="UP000054166">
    <property type="component" value="Unassembled WGS sequence"/>
</dbReference>
<proteinExistence type="inferred from homology"/>
<feature type="domain" description="Carbohydrate kinase PfkB" evidence="6">
    <location>
        <begin position="384"/>
        <end position="602"/>
    </location>
</feature>
<evidence type="ECO:0000256" key="2">
    <source>
        <dbReference type="ARBA" id="ARBA00022801"/>
    </source>
</evidence>
<keyword evidence="5" id="KW-0326">Glycosidase</keyword>
<dbReference type="InterPro" id="IPR022830">
    <property type="entry name" value="Indigdn_synthA-like"/>
</dbReference>
<protein>
    <recommendedName>
        <fullName evidence="6">Carbohydrate kinase PfkB domain-containing protein</fullName>
    </recommendedName>
</protein>
<dbReference type="GO" id="GO:0016798">
    <property type="term" value="F:hydrolase activity, acting on glycosyl bonds"/>
    <property type="evidence" value="ECO:0007669"/>
    <property type="project" value="UniProtKB-KW"/>
</dbReference>
<reference evidence="8" key="2">
    <citation type="submission" date="2015-01" db="EMBL/GenBank/DDBJ databases">
        <title>Evolutionary Origins and Diversification of the Mycorrhizal Mutualists.</title>
        <authorList>
            <consortium name="DOE Joint Genome Institute"/>
            <consortium name="Mycorrhizal Genomics Consortium"/>
            <person name="Kohler A."/>
            <person name="Kuo A."/>
            <person name="Nagy L.G."/>
            <person name="Floudas D."/>
            <person name="Copeland A."/>
            <person name="Barry K.W."/>
            <person name="Cichocki N."/>
            <person name="Veneault-Fourrey C."/>
            <person name="LaButti K."/>
            <person name="Lindquist E.A."/>
            <person name="Lipzen A."/>
            <person name="Lundell T."/>
            <person name="Morin E."/>
            <person name="Murat C."/>
            <person name="Riley R."/>
            <person name="Ohm R."/>
            <person name="Sun H."/>
            <person name="Tunlid A."/>
            <person name="Henrissat B."/>
            <person name="Grigoriev I.V."/>
            <person name="Hibbett D.S."/>
            <person name="Martin F."/>
        </authorList>
    </citation>
    <scope>NUCLEOTIDE SEQUENCE [LARGE SCALE GENOMIC DNA]</scope>
    <source>
        <strain evidence="8">F 1598</strain>
    </source>
</reference>
<dbReference type="InterPro" id="IPR029056">
    <property type="entry name" value="Ribokinase-like"/>
</dbReference>
<dbReference type="InterPro" id="IPR007342">
    <property type="entry name" value="PsuG"/>
</dbReference>
<dbReference type="Gene3D" id="3.40.1190.20">
    <property type="match status" value="1"/>
</dbReference>
<sequence length="798" mass="85551">MNWRSSHGTLRSLSFSARRRQSSSNLLDSLRKDAPIDVHPEIQDSLAAGQAVVALESTIITHGMPQPINLETARSIERIVRSTGAIPATIALLGGRIKIGLEPSELEYLADTKSHPSVEKLSRRDIAPAVVQKKDGGTTCSATLIFSALAGIKVFATGGLGGVHRGGEKSMDVSADLNELTRCPVGLVSAGVKSILDIGRTLEYLETLGVPVLSYAKTNDFPAFYTPRSGFKAPWHVNDPEAAAKILFTHWQIGMKNGALFGVPIPERYEAVGETLQQAVEAALAEADQNGMNQRGKEVTPWLLKRIGELTNGASLASNIALVENTALVGGQIAVEYAKLLAQNSDDYKDCNVHILGRKDKPVKSPIIRMNDAETQGDLSLSQTQLVVVGSAAVDISTMAKASTIGDAALNLHSTSPGTVSVTLGGVARNIAETAHRVLTSHAPRLSVATMLVSPVGDDAFGRVLLDEMHHIGMRTDGLLQIPGARSAVCNMVLDPAGNLTGGVADMDIIQLLDGQTVLETFERHKPSIIALDGNVPPTVLKTLVKYGNENQIDVLYEPTSVIKSTAILPAVASCLELSDTRSPITYATPNLLELARLYHASRAEPLNLTSHNAWWRVIDNFAISHKFRMELEQLAKRNVSDDDVSKGSLSFLVDDGIAQMAVNLLPFFQKIVIKCGERGLIVAMRVSGLDAATSQWAQEYSNLFRRRIVAHGKSSREIVVLLHIPALPLPKESIVNVTGAGDTLVGSMLASLLLHKKSIFSHPSLLDDAMHAGQQAAVLTLKSSHAVSPFLASMARD</sequence>
<dbReference type="STRING" id="765440.A0A0C3FM69"/>
<dbReference type="HAMAP" id="MF_01876">
    <property type="entry name" value="PsiMP_glycosidase"/>
    <property type="match status" value="1"/>
</dbReference>
<dbReference type="Pfam" id="PF00294">
    <property type="entry name" value="PfkB"/>
    <property type="match status" value="1"/>
</dbReference>
<dbReference type="GO" id="GO:0005737">
    <property type="term" value="C:cytoplasm"/>
    <property type="evidence" value="ECO:0007669"/>
    <property type="project" value="TreeGrafter"/>
</dbReference>
<evidence type="ECO:0000313" key="8">
    <source>
        <dbReference type="Proteomes" id="UP000054166"/>
    </source>
</evidence>
<evidence type="ECO:0000256" key="1">
    <source>
        <dbReference type="ARBA" id="ARBA00022723"/>
    </source>
</evidence>
<dbReference type="InterPro" id="IPR011611">
    <property type="entry name" value="PfkB_dom"/>
</dbReference>
<keyword evidence="1" id="KW-0479">Metal-binding</keyword>
<evidence type="ECO:0000256" key="4">
    <source>
        <dbReference type="ARBA" id="ARBA00023239"/>
    </source>
</evidence>
<dbReference type="SUPFAM" id="SSF53613">
    <property type="entry name" value="Ribokinase-like"/>
    <property type="match status" value="1"/>
</dbReference>
<reference evidence="7 8" key="1">
    <citation type="submission" date="2014-04" db="EMBL/GenBank/DDBJ databases">
        <authorList>
            <consortium name="DOE Joint Genome Institute"/>
            <person name="Kuo A."/>
            <person name="Tarkka M."/>
            <person name="Buscot F."/>
            <person name="Kohler A."/>
            <person name="Nagy L.G."/>
            <person name="Floudas D."/>
            <person name="Copeland A."/>
            <person name="Barry K.W."/>
            <person name="Cichocki N."/>
            <person name="Veneault-Fourrey C."/>
            <person name="LaButti K."/>
            <person name="Lindquist E.A."/>
            <person name="Lipzen A."/>
            <person name="Lundell T."/>
            <person name="Morin E."/>
            <person name="Murat C."/>
            <person name="Sun H."/>
            <person name="Tunlid A."/>
            <person name="Henrissat B."/>
            <person name="Grigoriev I.V."/>
            <person name="Hibbett D.S."/>
            <person name="Martin F."/>
            <person name="Nordberg H.P."/>
            <person name="Cantor M.N."/>
            <person name="Hua S.X."/>
        </authorList>
    </citation>
    <scope>NUCLEOTIDE SEQUENCE [LARGE SCALE GENOMIC DNA]</scope>
    <source>
        <strain evidence="7 8">F 1598</strain>
    </source>
</reference>
<organism evidence="7 8">
    <name type="scientific">Piloderma croceum (strain F 1598)</name>
    <dbReference type="NCBI Taxonomy" id="765440"/>
    <lineage>
        <taxon>Eukaryota</taxon>
        <taxon>Fungi</taxon>
        <taxon>Dikarya</taxon>
        <taxon>Basidiomycota</taxon>
        <taxon>Agaricomycotina</taxon>
        <taxon>Agaricomycetes</taxon>
        <taxon>Agaricomycetidae</taxon>
        <taxon>Atheliales</taxon>
        <taxon>Atheliaceae</taxon>
        <taxon>Piloderma</taxon>
    </lineage>
</organism>
<keyword evidence="2" id="KW-0378">Hydrolase</keyword>
<dbReference type="Pfam" id="PF04227">
    <property type="entry name" value="Indigoidine_A"/>
    <property type="match status" value="1"/>
</dbReference>
<keyword evidence="4" id="KW-0456">Lyase</keyword>